<keyword evidence="3 12" id="KW-0444">Lipid biosynthesis</keyword>
<keyword evidence="8 12" id="KW-0443">Lipid metabolism</keyword>
<protein>
    <recommendedName>
        <fullName evidence="12">Elongation of fatty acids protein</fullName>
        <ecNumber evidence="12">2.3.1.-</ecNumber>
    </recommendedName>
</protein>
<evidence type="ECO:0000256" key="7">
    <source>
        <dbReference type="ARBA" id="ARBA00022989"/>
    </source>
</evidence>
<comment type="catalytic activity">
    <reaction evidence="11">
        <text>a very-long-chain acyl-CoA + malonyl-CoA + H(+) = a very-long-chain 3-oxoacyl-CoA + CO2 + CoA</text>
        <dbReference type="Rhea" id="RHEA:32727"/>
        <dbReference type="ChEBI" id="CHEBI:15378"/>
        <dbReference type="ChEBI" id="CHEBI:16526"/>
        <dbReference type="ChEBI" id="CHEBI:57287"/>
        <dbReference type="ChEBI" id="CHEBI:57384"/>
        <dbReference type="ChEBI" id="CHEBI:90725"/>
        <dbReference type="ChEBI" id="CHEBI:90736"/>
        <dbReference type="EC" id="2.3.1.199"/>
    </reaction>
</comment>
<dbReference type="GO" id="GO:0009922">
    <property type="term" value="F:fatty acid elongase activity"/>
    <property type="evidence" value="ECO:0007669"/>
    <property type="project" value="UniProtKB-EC"/>
</dbReference>
<dbReference type="AlphaFoldDB" id="A0A0G4EB33"/>
<feature type="transmembrane region" description="Helical" evidence="12">
    <location>
        <begin position="174"/>
        <end position="195"/>
    </location>
</feature>
<dbReference type="GO" id="GO:0034626">
    <property type="term" value="P:fatty acid elongation, polyunsaturated fatty acid"/>
    <property type="evidence" value="ECO:0007669"/>
    <property type="project" value="TreeGrafter"/>
</dbReference>
<comment type="subcellular location">
    <subcellularLocation>
        <location evidence="1">Membrane</location>
        <topology evidence="1">Multi-pass membrane protein</topology>
    </subcellularLocation>
</comment>
<evidence type="ECO:0000256" key="9">
    <source>
        <dbReference type="ARBA" id="ARBA00023136"/>
    </source>
</evidence>
<evidence type="ECO:0000313" key="14">
    <source>
        <dbReference type="Proteomes" id="UP000041254"/>
    </source>
</evidence>
<keyword evidence="9 12" id="KW-0472">Membrane</keyword>
<dbReference type="OMA" id="WIFCFPP"/>
<evidence type="ECO:0000256" key="4">
    <source>
        <dbReference type="ARBA" id="ARBA00022679"/>
    </source>
</evidence>
<evidence type="ECO:0000256" key="1">
    <source>
        <dbReference type="ARBA" id="ARBA00004141"/>
    </source>
</evidence>
<comment type="caution">
    <text evidence="12">Lacks conserved residue(s) required for the propagation of feature annotation.</text>
</comment>
<dbReference type="InParanoid" id="A0A0G4EB33"/>
<comment type="catalytic activity">
    <reaction evidence="12">
        <text>an acyl-CoA + malonyl-CoA + H(+) = a 3-oxoacyl-CoA + CO2 + CoA</text>
        <dbReference type="Rhea" id="RHEA:50252"/>
        <dbReference type="ChEBI" id="CHEBI:15378"/>
        <dbReference type="ChEBI" id="CHEBI:16526"/>
        <dbReference type="ChEBI" id="CHEBI:57287"/>
        <dbReference type="ChEBI" id="CHEBI:57384"/>
        <dbReference type="ChEBI" id="CHEBI:58342"/>
        <dbReference type="ChEBI" id="CHEBI:90726"/>
    </reaction>
    <physiologicalReaction direction="left-to-right" evidence="12">
        <dbReference type="Rhea" id="RHEA:50253"/>
    </physiologicalReaction>
</comment>
<feature type="transmembrane region" description="Helical" evidence="12">
    <location>
        <begin position="239"/>
        <end position="261"/>
    </location>
</feature>
<evidence type="ECO:0000256" key="11">
    <source>
        <dbReference type="ARBA" id="ARBA00047375"/>
    </source>
</evidence>
<evidence type="ECO:0000256" key="3">
    <source>
        <dbReference type="ARBA" id="ARBA00022516"/>
    </source>
</evidence>
<evidence type="ECO:0000256" key="12">
    <source>
        <dbReference type="RuleBase" id="RU361115"/>
    </source>
</evidence>
<keyword evidence="10 12" id="KW-0275">Fatty acid biosynthesis</keyword>
<dbReference type="Pfam" id="PF01151">
    <property type="entry name" value="ELO"/>
    <property type="match status" value="1"/>
</dbReference>
<dbReference type="VEuPathDB" id="CryptoDB:Vbra_11085"/>
<evidence type="ECO:0000256" key="10">
    <source>
        <dbReference type="ARBA" id="ARBA00023160"/>
    </source>
</evidence>
<evidence type="ECO:0000256" key="5">
    <source>
        <dbReference type="ARBA" id="ARBA00022692"/>
    </source>
</evidence>
<organism evidence="13 14">
    <name type="scientific">Vitrella brassicaformis (strain CCMP3155)</name>
    <dbReference type="NCBI Taxonomy" id="1169540"/>
    <lineage>
        <taxon>Eukaryota</taxon>
        <taxon>Sar</taxon>
        <taxon>Alveolata</taxon>
        <taxon>Colpodellida</taxon>
        <taxon>Vitrellaceae</taxon>
        <taxon>Vitrella</taxon>
    </lineage>
</organism>
<dbReference type="EMBL" id="CDMY01000098">
    <property type="protein sequence ID" value="CEL92701.1"/>
    <property type="molecule type" value="Genomic_DNA"/>
</dbReference>
<keyword evidence="7 12" id="KW-1133">Transmembrane helix</keyword>
<dbReference type="GO" id="GO:0030148">
    <property type="term" value="P:sphingolipid biosynthetic process"/>
    <property type="evidence" value="ECO:0007669"/>
    <property type="project" value="TreeGrafter"/>
</dbReference>
<accession>A0A0G4EB33</accession>
<dbReference type="PANTHER" id="PTHR11157:SF134">
    <property type="entry name" value="ELONGATION OF FATTY ACIDS PROTEIN 1-RELATED"/>
    <property type="match status" value="1"/>
</dbReference>
<dbReference type="GO" id="GO:0042761">
    <property type="term" value="P:very long-chain fatty acid biosynthetic process"/>
    <property type="evidence" value="ECO:0007669"/>
    <property type="project" value="TreeGrafter"/>
</dbReference>
<sequence>MEAAASLVTTLSDPLSFDWRDAPLSDVRTPTVGVCVYVGLVLSLDALCVQRRSDGGKGAAAGLSSHIGPIQAVHNALLSVISLIMLVGTVCEAGRRVAADGSALWLVCEVEGTTARGPLYFWVYVYYVSKYWELLDTILQLLKGRRPPSYLLHVYHHAGIVLAVWLWIDTVGTLIFVGQVFNCLVHVVMYLYFALKSVGIDPWWKRYITQLQIVQFATSFACAAVTVTLHTTGHRCSGMMGTVVQLAFNATLLYGFVGVLSRVRREKMVAKGSGSSSSKTE</sequence>
<dbReference type="STRING" id="1169540.A0A0G4EB33"/>
<dbReference type="PhylomeDB" id="A0A0G4EB33"/>
<proteinExistence type="inferred from homology"/>
<dbReference type="GO" id="GO:0005789">
    <property type="term" value="C:endoplasmic reticulum membrane"/>
    <property type="evidence" value="ECO:0007669"/>
    <property type="project" value="TreeGrafter"/>
</dbReference>
<dbReference type="OrthoDB" id="434092at2759"/>
<evidence type="ECO:0000256" key="6">
    <source>
        <dbReference type="ARBA" id="ARBA00022832"/>
    </source>
</evidence>
<keyword evidence="14" id="KW-1185">Reference proteome</keyword>
<dbReference type="InterPro" id="IPR002076">
    <property type="entry name" value="ELO_fam"/>
</dbReference>
<comment type="similarity">
    <text evidence="2 12">Belongs to the ELO family.</text>
</comment>
<evidence type="ECO:0000256" key="2">
    <source>
        <dbReference type="ARBA" id="ARBA00007263"/>
    </source>
</evidence>
<dbReference type="Proteomes" id="UP000041254">
    <property type="component" value="Unassembled WGS sequence"/>
</dbReference>
<dbReference type="PANTHER" id="PTHR11157">
    <property type="entry name" value="FATTY ACID ACYL TRANSFERASE-RELATED"/>
    <property type="match status" value="1"/>
</dbReference>
<keyword evidence="6 12" id="KW-0276">Fatty acid metabolism</keyword>
<evidence type="ECO:0000313" key="13">
    <source>
        <dbReference type="EMBL" id="CEL92701.1"/>
    </source>
</evidence>
<feature type="transmembrane region" description="Helical" evidence="12">
    <location>
        <begin position="150"/>
        <end position="168"/>
    </location>
</feature>
<dbReference type="EC" id="2.3.1.-" evidence="12"/>
<feature type="transmembrane region" description="Helical" evidence="12">
    <location>
        <begin position="207"/>
        <end position="227"/>
    </location>
</feature>
<keyword evidence="5 12" id="KW-0812">Transmembrane</keyword>
<reference evidence="13 14" key="1">
    <citation type="submission" date="2014-11" db="EMBL/GenBank/DDBJ databases">
        <authorList>
            <person name="Zhu J."/>
            <person name="Qi W."/>
            <person name="Song R."/>
        </authorList>
    </citation>
    <scope>NUCLEOTIDE SEQUENCE [LARGE SCALE GENOMIC DNA]</scope>
</reference>
<evidence type="ECO:0000256" key="8">
    <source>
        <dbReference type="ARBA" id="ARBA00023098"/>
    </source>
</evidence>
<dbReference type="GO" id="GO:0019367">
    <property type="term" value="P:fatty acid elongation, saturated fatty acid"/>
    <property type="evidence" value="ECO:0007669"/>
    <property type="project" value="TreeGrafter"/>
</dbReference>
<keyword evidence="4 12" id="KW-0808">Transferase</keyword>
<name>A0A0G4EB33_VITBC</name>
<gene>
    <name evidence="13" type="ORF">Vbra_11085</name>
</gene>
<dbReference type="GO" id="GO:0034625">
    <property type="term" value="P:fatty acid elongation, monounsaturated fatty acid"/>
    <property type="evidence" value="ECO:0007669"/>
    <property type="project" value="TreeGrafter"/>
</dbReference>